<dbReference type="SUPFAM" id="SSF52047">
    <property type="entry name" value="RNI-like"/>
    <property type="match status" value="1"/>
</dbReference>
<dbReference type="CDD" id="cd09917">
    <property type="entry name" value="F-box_SF"/>
    <property type="match status" value="1"/>
</dbReference>
<accession>A0A9C6X9T8</accession>
<dbReference type="PANTHER" id="PTHR16134">
    <property type="entry name" value="F-BOX/TPR REPEAT PROTEIN POF3"/>
    <property type="match status" value="1"/>
</dbReference>
<dbReference type="InterPro" id="IPR001810">
    <property type="entry name" value="F-box_dom"/>
</dbReference>
<evidence type="ECO:0000259" key="1">
    <source>
        <dbReference type="PROSITE" id="PS50181"/>
    </source>
</evidence>
<dbReference type="PANTHER" id="PTHR16134:SF119">
    <property type="entry name" value="AT02038P-RELATED"/>
    <property type="match status" value="1"/>
</dbReference>
<dbReference type="Pfam" id="PF12937">
    <property type="entry name" value="F-box-like"/>
    <property type="match status" value="1"/>
</dbReference>
<dbReference type="AlphaFoldDB" id="A0A9C6X9T8"/>
<gene>
    <name evidence="3" type="primary">LOC127751799</name>
</gene>
<feature type="domain" description="F-box" evidence="1">
    <location>
        <begin position="8"/>
        <end position="54"/>
    </location>
</feature>
<dbReference type="InterPro" id="IPR036047">
    <property type="entry name" value="F-box-like_dom_sf"/>
</dbReference>
<sequence length="459" mass="50567">MDPVETSVLNLQQLPDDVLVMVMQYLDVEDVLACRLVCKRLCGLALDRDIWRHRSFDDDDSCAGVVLRLAPCLDTLTLTDDVPTTTRCSVAHLILRPYDTFNAAGYASAVRLQESYGRLRSLELYCSDVGLKTTNDVLLRTVVSCSDLESLGVFGQLPRTSPPVLQGPPRSSLKNFQYEVYEYSPFFVHTILTAHAATLEKVDLSSGFSIEDTTTTALLAALPRLKSLRCNASMADLEAVAACRTLRDISIYLGESNVVLQAAAKFFRRANQLRSVCLPYGEPDETAVLVEALASSGRSQLERLYLRCHEDVTGTLVRALPALPALRHLDFSEVTPDDDKLLLSITPATAPALRTMEFGCWGRCPHPWIHRAAVKATLAANTSLHILLGYGPICVLQNCGACVAGCHQQVNWREGGIRKIGLFAHDQDKCPSPDVHTDHSNNGNQWNRGGSLKCTWIHM</sequence>
<dbReference type="Gene3D" id="3.80.10.10">
    <property type="entry name" value="Ribonuclease Inhibitor"/>
    <property type="match status" value="1"/>
</dbReference>
<keyword evidence="2" id="KW-1185">Reference proteome</keyword>
<dbReference type="KEGG" id="foc:127751799"/>
<dbReference type="SMART" id="SM00256">
    <property type="entry name" value="FBOX"/>
    <property type="match status" value="1"/>
</dbReference>
<organism evidence="2 3">
    <name type="scientific">Frankliniella occidentalis</name>
    <name type="common">Western flower thrips</name>
    <name type="synonym">Euthrips occidentalis</name>
    <dbReference type="NCBI Taxonomy" id="133901"/>
    <lineage>
        <taxon>Eukaryota</taxon>
        <taxon>Metazoa</taxon>
        <taxon>Ecdysozoa</taxon>
        <taxon>Arthropoda</taxon>
        <taxon>Hexapoda</taxon>
        <taxon>Insecta</taxon>
        <taxon>Pterygota</taxon>
        <taxon>Neoptera</taxon>
        <taxon>Paraneoptera</taxon>
        <taxon>Thysanoptera</taxon>
        <taxon>Terebrantia</taxon>
        <taxon>Thripoidea</taxon>
        <taxon>Thripidae</taxon>
        <taxon>Frankliniella</taxon>
    </lineage>
</organism>
<protein>
    <submittedName>
        <fullName evidence="3">Uncharacterized protein LOC127751799</fullName>
    </submittedName>
</protein>
<dbReference type="RefSeq" id="XP_052131839.1">
    <property type="nucleotide sequence ID" value="XM_052275879.1"/>
</dbReference>
<dbReference type="OrthoDB" id="10257471at2759"/>
<name>A0A9C6X9T8_FRAOC</name>
<dbReference type="GeneID" id="127751799"/>
<dbReference type="PROSITE" id="PS50181">
    <property type="entry name" value="FBOX"/>
    <property type="match status" value="1"/>
</dbReference>
<proteinExistence type="predicted"/>
<evidence type="ECO:0000313" key="3">
    <source>
        <dbReference type="RefSeq" id="XP_052131839.1"/>
    </source>
</evidence>
<dbReference type="InterPro" id="IPR032675">
    <property type="entry name" value="LRR_dom_sf"/>
</dbReference>
<dbReference type="Proteomes" id="UP000504606">
    <property type="component" value="Unplaced"/>
</dbReference>
<evidence type="ECO:0000313" key="2">
    <source>
        <dbReference type="Proteomes" id="UP000504606"/>
    </source>
</evidence>
<dbReference type="Gene3D" id="1.20.1280.50">
    <property type="match status" value="1"/>
</dbReference>
<dbReference type="SUPFAM" id="SSF81383">
    <property type="entry name" value="F-box domain"/>
    <property type="match status" value="1"/>
</dbReference>
<reference evidence="3" key="1">
    <citation type="submission" date="2025-08" db="UniProtKB">
        <authorList>
            <consortium name="RefSeq"/>
        </authorList>
    </citation>
    <scope>IDENTIFICATION</scope>
    <source>
        <tissue evidence="3">Whole organism</tissue>
    </source>
</reference>